<feature type="transmembrane region" description="Helical" evidence="1">
    <location>
        <begin position="21"/>
        <end position="44"/>
    </location>
</feature>
<organism evidence="2 3">
    <name type="scientific">Friedmanniomyces endolithicus</name>
    <dbReference type="NCBI Taxonomy" id="329885"/>
    <lineage>
        <taxon>Eukaryota</taxon>
        <taxon>Fungi</taxon>
        <taxon>Dikarya</taxon>
        <taxon>Ascomycota</taxon>
        <taxon>Pezizomycotina</taxon>
        <taxon>Dothideomycetes</taxon>
        <taxon>Dothideomycetidae</taxon>
        <taxon>Mycosphaerellales</taxon>
        <taxon>Teratosphaeriaceae</taxon>
        <taxon>Friedmanniomyces</taxon>
    </lineage>
</organism>
<proteinExistence type="predicted"/>
<comment type="caution">
    <text evidence="2">The sequence shown here is derived from an EMBL/GenBank/DDBJ whole genome shotgun (WGS) entry which is preliminary data.</text>
</comment>
<feature type="transmembrane region" description="Helical" evidence="1">
    <location>
        <begin position="50"/>
        <end position="71"/>
    </location>
</feature>
<keyword evidence="3" id="KW-1185">Reference proteome</keyword>
<dbReference type="EMBL" id="JAUJLE010001401">
    <property type="protein sequence ID" value="KAK0949086.1"/>
    <property type="molecule type" value="Genomic_DNA"/>
</dbReference>
<dbReference type="Proteomes" id="UP001175353">
    <property type="component" value="Unassembled WGS sequence"/>
</dbReference>
<evidence type="ECO:0000313" key="2">
    <source>
        <dbReference type="EMBL" id="KAK0949086.1"/>
    </source>
</evidence>
<keyword evidence="1" id="KW-0812">Transmembrane</keyword>
<keyword evidence="1" id="KW-1133">Transmembrane helix</keyword>
<evidence type="ECO:0000313" key="3">
    <source>
        <dbReference type="Proteomes" id="UP001175353"/>
    </source>
</evidence>
<protein>
    <submittedName>
        <fullName evidence="2">Uncharacterized protein</fullName>
    </submittedName>
</protein>
<keyword evidence="1" id="KW-0472">Membrane</keyword>
<reference evidence="2" key="1">
    <citation type="submission" date="2023-06" db="EMBL/GenBank/DDBJ databases">
        <title>Black Yeasts Isolated from many extreme environments.</title>
        <authorList>
            <person name="Coleine C."/>
            <person name="Stajich J.E."/>
            <person name="Selbmann L."/>
        </authorList>
    </citation>
    <scope>NUCLEOTIDE SEQUENCE</scope>
    <source>
        <strain evidence="2">CCFEE 5200</strain>
    </source>
</reference>
<evidence type="ECO:0000256" key="1">
    <source>
        <dbReference type="SAM" id="Phobius"/>
    </source>
</evidence>
<dbReference type="AlphaFoldDB" id="A0AAN6JVH4"/>
<feature type="non-terminal residue" evidence="2">
    <location>
        <position position="1"/>
    </location>
</feature>
<accession>A0AAN6JVH4</accession>
<gene>
    <name evidence="2" type="ORF">LTR91_026738</name>
</gene>
<name>A0AAN6JVH4_9PEZI</name>
<sequence>LAPRRYAKPLSYLSGWKLMSAWQVFLAAGVMIIGNRIAALVVYLNGSSPIWLPTVVDIITTILIFVVNRWCPQGLARAEYMLLIFHMTSRTPFLMRRCLRT</sequence>